<gene>
    <name evidence="3" type="ORF">ADL12_44165</name>
</gene>
<protein>
    <recommendedName>
        <fullName evidence="2">DUF4037 domain-containing protein</fullName>
    </recommendedName>
</protein>
<evidence type="ECO:0000313" key="4">
    <source>
        <dbReference type="Proteomes" id="UP000053923"/>
    </source>
</evidence>
<dbReference type="Proteomes" id="UP000053923">
    <property type="component" value="Unassembled WGS sequence"/>
</dbReference>
<dbReference type="OrthoDB" id="3030at2"/>
<feature type="domain" description="DUF4037" evidence="2">
    <location>
        <begin position="163"/>
        <end position="261"/>
    </location>
</feature>
<dbReference type="InterPro" id="IPR025117">
    <property type="entry name" value="DUF4037"/>
</dbReference>
<evidence type="ECO:0000259" key="2">
    <source>
        <dbReference type="Pfam" id="PF13228"/>
    </source>
</evidence>
<reference evidence="4" key="1">
    <citation type="submission" date="2015-10" db="EMBL/GenBank/DDBJ databases">
        <authorList>
            <person name="Ju K.-S."/>
            <person name="Doroghazi J.R."/>
            <person name="Metcalf W.W."/>
        </authorList>
    </citation>
    <scope>NUCLEOTIDE SEQUENCE [LARGE SCALE GENOMIC DNA]</scope>
    <source>
        <strain evidence="4">NRRL 3151</strain>
    </source>
</reference>
<keyword evidence="4" id="KW-1185">Reference proteome</keyword>
<proteinExistence type="predicted"/>
<feature type="region of interest" description="Disordered" evidence="1">
    <location>
        <begin position="97"/>
        <end position="117"/>
    </location>
</feature>
<name>A0A117MK59_9ACTN</name>
<comment type="caution">
    <text evidence="3">The sequence shown here is derived from an EMBL/GenBank/DDBJ whole genome shotgun (WGS) entry which is preliminary data.</text>
</comment>
<organism evidence="3 4">
    <name type="scientific">Streptomyces regalis</name>
    <dbReference type="NCBI Taxonomy" id="68262"/>
    <lineage>
        <taxon>Bacteria</taxon>
        <taxon>Bacillati</taxon>
        <taxon>Actinomycetota</taxon>
        <taxon>Actinomycetes</taxon>
        <taxon>Kitasatosporales</taxon>
        <taxon>Streptomycetaceae</taxon>
        <taxon>Streptomyces</taxon>
    </lineage>
</organism>
<evidence type="ECO:0000256" key="1">
    <source>
        <dbReference type="SAM" id="MobiDB-lite"/>
    </source>
</evidence>
<dbReference type="Pfam" id="PF13228">
    <property type="entry name" value="DUF4037"/>
    <property type="match status" value="1"/>
</dbReference>
<sequence>MDSPAPEPDFIPGLELARRFYTDAVRPLLEEAAPGVPHSAARIGSGSEVLGYDTPRSADHEWGPRLQVFLHRHDVPRHAARIRHVLAEHLPKTFLGHPTIPHSRLRSSGGTPIAPTDEADRDIRVMRLTDGPVHHRVQVTGTSTWFTDTLGFDPAQGITPADWLATPTQLLAEVTAGAVFHDGLHTLTPLRRALHWYPHDVWLYVLACQWQRIAQEEAFVGRSGEVGDELGSAVTAARLVRDLMRLCLLMDRRYPPYGKWLGSAFARSRVGPRLTPDLTAALAATDWHTREQHLARAYEIVAHLHNELALTDRVAPTTRPYHSRPFQVLRADRFTEALTARITDPVLRDLPLVGAVDQFLDSTDVLARPELTRAASQDMRKPGSEQI</sequence>
<evidence type="ECO:0000313" key="3">
    <source>
        <dbReference type="EMBL" id="KUL21714.1"/>
    </source>
</evidence>
<dbReference type="EMBL" id="LLZG01000405">
    <property type="protein sequence ID" value="KUL21714.1"/>
    <property type="molecule type" value="Genomic_DNA"/>
</dbReference>
<accession>A0A117MK59</accession>
<dbReference type="AlphaFoldDB" id="A0A117MK59"/>